<dbReference type="Proteomes" id="UP001374584">
    <property type="component" value="Unassembled WGS sequence"/>
</dbReference>
<keyword evidence="1" id="KW-0472">Membrane</keyword>
<feature type="transmembrane region" description="Helical" evidence="1">
    <location>
        <begin position="23"/>
        <end position="49"/>
    </location>
</feature>
<organism evidence="2 3">
    <name type="scientific">Phaseolus coccineus</name>
    <name type="common">Scarlet runner bean</name>
    <name type="synonym">Phaseolus multiflorus</name>
    <dbReference type="NCBI Taxonomy" id="3886"/>
    <lineage>
        <taxon>Eukaryota</taxon>
        <taxon>Viridiplantae</taxon>
        <taxon>Streptophyta</taxon>
        <taxon>Embryophyta</taxon>
        <taxon>Tracheophyta</taxon>
        <taxon>Spermatophyta</taxon>
        <taxon>Magnoliopsida</taxon>
        <taxon>eudicotyledons</taxon>
        <taxon>Gunneridae</taxon>
        <taxon>Pentapetalae</taxon>
        <taxon>rosids</taxon>
        <taxon>fabids</taxon>
        <taxon>Fabales</taxon>
        <taxon>Fabaceae</taxon>
        <taxon>Papilionoideae</taxon>
        <taxon>50 kb inversion clade</taxon>
        <taxon>NPAAA clade</taxon>
        <taxon>indigoferoid/millettioid clade</taxon>
        <taxon>Phaseoleae</taxon>
        <taxon>Phaseolus</taxon>
    </lineage>
</organism>
<evidence type="ECO:0000313" key="2">
    <source>
        <dbReference type="EMBL" id="KAK7341772.1"/>
    </source>
</evidence>
<name>A0AAN9LTA4_PHACN</name>
<evidence type="ECO:0008006" key="4">
    <source>
        <dbReference type="Google" id="ProtNLM"/>
    </source>
</evidence>
<accession>A0AAN9LTA4</accession>
<sequence length="104" mass="11988">MSNNIPSFYIDSPCVLFYNRCSYYVAIFAFAFIIIRPILAIRFLINYLAVDERRLKREPSDGVPNASHVCACERESLFEGESSEVRFACEKREKTLFSESPNGF</sequence>
<proteinExistence type="predicted"/>
<keyword evidence="1" id="KW-0812">Transmembrane</keyword>
<dbReference type="AlphaFoldDB" id="A0AAN9LTA4"/>
<protein>
    <recommendedName>
        <fullName evidence="4">Transmembrane protein</fullName>
    </recommendedName>
</protein>
<dbReference type="EMBL" id="JAYMYR010000009">
    <property type="protein sequence ID" value="KAK7341772.1"/>
    <property type="molecule type" value="Genomic_DNA"/>
</dbReference>
<evidence type="ECO:0000256" key="1">
    <source>
        <dbReference type="SAM" id="Phobius"/>
    </source>
</evidence>
<evidence type="ECO:0000313" key="3">
    <source>
        <dbReference type="Proteomes" id="UP001374584"/>
    </source>
</evidence>
<keyword evidence="1" id="KW-1133">Transmembrane helix</keyword>
<reference evidence="2 3" key="1">
    <citation type="submission" date="2024-01" db="EMBL/GenBank/DDBJ databases">
        <title>The genomes of 5 underutilized Papilionoideae crops provide insights into root nodulation and disease resistanc.</title>
        <authorList>
            <person name="Jiang F."/>
        </authorList>
    </citation>
    <scope>NUCLEOTIDE SEQUENCE [LARGE SCALE GENOMIC DNA]</scope>
    <source>
        <strain evidence="2">JINMINGXINNONG_FW02</strain>
        <tissue evidence="2">Leaves</tissue>
    </source>
</reference>
<comment type="caution">
    <text evidence="2">The sequence shown here is derived from an EMBL/GenBank/DDBJ whole genome shotgun (WGS) entry which is preliminary data.</text>
</comment>
<gene>
    <name evidence="2" type="ORF">VNO80_24711</name>
</gene>
<keyword evidence="3" id="KW-1185">Reference proteome</keyword>